<dbReference type="InterPro" id="IPR021139">
    <property type="entry name" value="NYN"/>
</dbReference>
<evidence type="ECO:0000259" key="1">
    <source>
        <dbReference type="Pfam" id="PF01936"/>
    </source>
</evidence>
<organism evidence="2 3">
    <name type="scientific">Janibacter indicus</name>
    <dbReference type="NCBI Taxonomy" id="857417"/>
    <lineage>
        <taxon>Bacteria</taxon>
        <taxon>Bacillati</taxon>
        <taxon>Actinomycetota</taxon>
        <taxon>Actinomycetes</taxon>
        <taxon>Micrococcales</taxon>
        <taxon>Intrasporangiaceae</taxon>
        <taxon>Janibacter</taxon>
    </lineage>
</organism>
<accession>A0A7L9J2I0</accession>
<dbReference type="GO" id="GO:0004540">
    <property type="term" value="F:RNA nuclease activity"/>
    <property type="evidence" value="ECO:0007669"/>
    <property type="project" value="InterPro"/>
</dbReference>
<sequence>MADRTTYLLVDGENIDATLGVSVLGRRPEPQERPRWNTLLEYTEAVWDQPVKGLFFLAVAGELPASFVQALLAMGYRPVPLRGEGKVVDIAIQRTAQALVERDADVMLVSHDNDFTPQMEALAEDEDRRIGIVGFSEFMAGGLKQIDGMEFFDLEYDVSAFKSRLPRVRVIEIDEFDPLEFI</sequence>
<proteinExistence type="predicted"/>
<dbReference type="RefSeq" id="WP_192911218.1">
    <property type="nucleotide sequence ID" value="NZ_CP062789.1"/>
</dbReference>
<gene>
    <name evidence="2" type="ORF">IGS73_00275</name>
</gene>
<dbReference type="Gene3D" id="3.40.50.1010">
    <property type="entry name" value="5'-nuclease"/>
    <property type="match status" value="1"/>
</dbReference>
<dbReference type="Pfam" id="PF01936">
    <property type="entry name" value="NYN"/>
    <property type="match status" value="1"/>
</dbReference>
<evidence type="ECO:0000313" key="3">
    <source>
        <dbReference type="Proteomes" id="UP000593998"/>
    </source>
</evidence>
<reference evidence="2 3" key="1">
    <citation type="submission" date="2020-10" db="EMBL/GenBank/DDBJ databases">
        <title>Janibacter indicus TT2 genome sequence.</title>
        <authorList>
            <person name="Lee K."/>
            <person name="Ganzorig M."/>
        </authorList>
    </citation>
    <scope>NUCLEOTIDE SEQUENCE [LARGE SCALE GENOMIC DNA]</scope>
    <source>
        <strain evidence="2 3">TT2</strain>
    </source>
</reference>
<feature type="domain" description="NYN" evidence="1">
    <location>
        <begin position="6"/>
        <end position="140"/>
    </location>
</feature>
<dbReference type="EMBL" id="CP062789">
    <property type="protein sequence ID" value="QOK22930.1"/>
    <property type="molecule type" value="Genomic_DNA"/>
</dbReference>
<protein>
    <submittedName>
        <fullName evidence="2">NYN domain-containing protein</fullName>
    </submittedName>
</protein>
<dbReference type="AlphaFoldDB" id="A0A7L9J2I0"/>
<dbReference type="Proteomes" id="UP000593998">
    <property type="component" value="Chromosome"/>
</dbReference>
<evidence type="ECO:0000313" key="2">
    <source>
        <dbReference type="EMBL" id="QOK22930.1"/>
    </source>
</evidence>
<name>A0A7L9J2I0_9MICO</name>